<accession>A0A399SZW0</accession>
<name>A0A399SZW0_9BACT</name>
<comment type="caution">
    <text evidence="1">The sequence shown here is derived from an EMBL/GenBank/DDBJ whole genome shotgun (WGS) entry which is preliminary data.</text>
</comment>
<protein>
    <submittedName>
        <fullName evidence="1">Uncharacterized protein</fullName>
    </submittedName>
</protein>
<evidence type="ECO:0000313" key="2">
    <source>
        <dbReference type="Proteomes" id="UP000265926"/>
    </source>
</evidence>
<dbReference type="EMBL" id="QWGR01000006">
    <property type="protein sequence ID" value="RIJ47915.1"/>
    <property type="molecule type" value="Genomic_DNA"/>
</dbReference>
<dbReference type="AlphaFoldDB" id="A0A399SZW0"/>
<sequence length="192" mass="21869">MQAEIPLPVTFNPYKHHFHFLLDEIKDWNTPEQINGKLLPIGNNLTDFYLGELCVSTICKECKAYFEKQNIRNQSTFCTWLGKSAWKKINLSDGSDWLIKTGDQKERYIHLHPAKFSKHTIRVRATTLKTVLALVATSTAKSESAAENLLAVNKIRTEILGLSPVKSLYPANSGILRLWNLFEGGDKTEFHH</sequence>
<evidence type="ECO:0000313" key="1">
    <source>
        <dbReference type="EMBL" id="RIJ47915.1"/>
    </source>
</evidence>
<dbReference type="OrthoDB" id="1121210at2"/>
<gene>
    <name evidence="1" type="ORF">D1614_12370</name>
</gene>
<organism evidence="1 2">
    <name type="scientific">Maribellus luteus</name>
    <dbReference type="NCBI Taxonomy" id="2305463"/>
    <lineage>
        <taxon>Bacteria</taxon>
        <taxon>Pseudomonadati</taxon>
        <taxon>Bacteroidota</taxon>
        <taxon>Bacteroidia</taxon>
        <taxon>Marinilabiliales</taxon>
        <taxon>Prolixibacteraceae</taxon>
        <taxon>Maribellus</taxon>
    </lineage>
</organism>
<keyword evidence="2" id="KW-1185">Reference proteome</keyword>
<proteinExistence type="predicted"/>
<dbReference type="Proteomes" id="UP000265926">
    <property type="component" value="Unassembled WGS sequence"/>
</dbReference>
<dbReference type="RefSeq" id="WP_119438261.1">
    <property type="nucleotide sequence ID" value="NZ_QWGR01000006.1"/>
</dbReference>
<reference evidence="1 2" key="1">
    <citation type="submission" date="2018-08" db="EMBL/GenBank/DDBJ databases">
        <title>Pallidiluteibacterium maritimus gen. nov., sp. nov., isolated from coastal sediment.</title>
        <authorList>
            <person name="Zhou L.Y."/>
        </authorList>
    </citation>
    <scope>NUCLEOTIDE SEQUENCE [LARGE SCALE GENOMIC DNA]</scope>
    <source>
        <strain evidence="1 2">XSD2</strain>
    </source>
</reference>